<dbReference type="Gene3D" id="3.30.40.10">
    <property type="entry name" value="Zinc/RING finger domain, C3HC4 (zinc finger)"/>
    <property type="match status" value="1"/>
</dbReference>
<keyword evidence="6 12" id="KW-0862">Zinc</keyword>
<dbReference type="STRING" id="6183.A0A5K4F5U4"/>
<comment type="subunit">
    <text evidence="14">Component of an histone acetyltransferase complex. Interacts with H3K4me3 and to a lesser extent with H3K4me2.</text>
</comment>
<keyword evidence="5 13" id="KW-0863">Zinc-finger</keyword>
<dbReference type="PROSITE" id="PS01359">
    <property type="entry name" value="ZF_PHD_1"/>
    <property type="match status" value="1"/>
</dbReference>
<dbReference type="Pfam" id="PF12998">
    <property type="entry name" value="ING"/>
    <property type="match status" value="1"/>
</dbReference>
<comment type="similarity">
    <text evidence="2 14">Belongs to the ING family.</text>
</comment>
<feature type="compositionally biased region" description="Polar residues" evidence="15">
    <location>
        <begin position="342"/>
        <end position="358"/>
    </location>
</feature>
<dbReference type="Gene3D" id="6.10.140.1740">
    <property type="match status" value="1"/>
</dbReference>
<reference evidence="18 19" key="2">
    <citation type="submission" date="2019-11" db="UniProtKB">
        <authorList>
            <consortium name="WormBaseParasite"/>
        </authorList>
    </citation>
    <scope>IDENTIFICATION</scope>
    <source>
        <strain evidence="18 19">Puerto Rican</strain>
    </source>
</reference>
<dbReference type="WBParaSite" id="Smp_313730.1">
    <property type="protein sequence ID" value="Smp_313730.1"/>
    <property type="gene ID" value="Smp_313730"/>
</dbReference>
<feature type="binding site" evidence="12">
    <location>
        <position position="484"/>
    </location>
    <ligand>
        <name>Zn(2+)</name>
        <dbReference type="ChEBI" id="CHEBI:29105"/>
        <label>2</label>
    </ligand>
</feature>
<sequence length="504" mass="57126">MLYFEDFMEAIENMPSELNESLTNVRQLDLQAQNILDSLSETIQTFFENCRFGKLLEYEKSTQILNITREYERALNHCKDKREIVENIYSIYRKLVRKLDIELEKFRIELEADNSGITEQIEKRVQNALGKAITTNSKAERRRQRLRFQQSSHCKNNFSVRRRLVGPAFRAALKSACMRPMQSGGVPSLENTKFSLNGDQKSFNNSSLISTSGCHVQDTGSYRKNPVHTDGLSPLKSIDENSICLDHQSSDSSYDRTFDAVNPQTGGVTKFEEDTINGHNASSGFPTILKSNPCLLPDMSLDAKTHTGMHDRVIKSANSSSSHLFYDTAEPNFADRDKLNLTPRTGSIDNQVTDNISSPGWHGLTPSFSSTREKRRYPRRYDRIGLACDLTVDEFGKLDDSPNSSVNATLEHGFDDQTYEFSGNPKPEDSTDPPDDDEDYKRYCICRDVSYGDMIACDAPDCPFEWFHYACVNLTVAPKGRWFCPTCAKSLNNKKSIKKSSSRK</sequence>
<feature type="binding site" evidence="12">
    <location>
        <position position="457"/>
    </location>
    <ligand>
        <name>Zn(2+)</name>
        <dbReference type="ChEBI" id="CHEBI:29105"/>
        <label>2</label>
    </ligand>
</feature>
<evidence type="ECO:0000313" key="19">
    <source>
        <dbReference type="WBParaSite" id="Smp_313750.1"/>
    </source>
</evidence>
<feature type="binding site" evidence="12">
    <location>
        <position position="487"/>
    </location>
    <ligand>
        <name>Zn(2+)</name>
        <dbReference type="ChEBI" id="CHEBI:29105"/>
        <label>2</label>
    </ligand>
</feature>
<keyword evidence="7 14" id="KW-0156">Chromatin regulator</keyword>
<comment type="function">
    <text evidence="14">Component of an histone acetyltransferase complex.</text>
</comment>
<evidence type="ECO:0000256" key="13">
    <source>
        <dbReference type="PROSITE-ProRule" id="PRU00146"/>
    </source>
</evidence>
<dbReference type="InterPro" id="IPR011011">
    <property type="entry name" value="Znf_FYVE_PHD"/>
</dbReference>
<feature type="binding site" evidence="12">
    <location>
        <position position="471"/>
    </location>
    <ligand>
        <name>Zn(2+)</name>
        <dbReference type="ChEBI" id="CHEBI:29105"/>
        <label>1</label>
    </ligand>
</feature>
<comment type="subcellular location">
    <subcellularLocation>
        <location evidence="1 14">Nucleus</location>
    </subcellularLocation>
</comment>
<dbReference type="PANTHER" id="PTHR10333">
    <property type="entry name" value="INHIBITOR OF GROWTH PROTEIN"/>
    <property type="match status" value="1"/>
</dbReference>
<proteinExistence type="inferred from homology"/>
<dbReference type="FunCoup" id="A0A5K4F5U4">
    <property type="interactions" value="1387"/>
</dbReference>
<evidence type="ECO:0000256" key="14">
    <source>
        <dbReference type="RuleBase" id="RU361213"/>
    </source>
</evidence>
<keyword evidence="9" id="KW-0804">Transcription</keyword>
<keyword evidence="10 14" id="KW-0539">Nucleus</keyword>
<accession>A0A5K4F5U4</accession>
<evidence type="ECO:0000256" key="15">
    <source>
        <dbReference type="SAM" id="MobiDB-lite"/>
    </source>
</evidence>
<dbReference type="CDD" id="cd15505">
    <property type="entry name" value="PHD_ING"/>
    <property type="match status" value="1"/>
</dbReference>
<reference evidence="17" key="1">
    <citation type="journal article" date="2012" name="PLoS Negl. Trop. Dis.">
        <title>A systematically improved high quality genome and transcriptome of the human blood fluke Schistosoma mansoni.</title>
        <authorList>
            <person name="Protasio A.V."/>
            <person name="Tsai I.J."/>
            <person name="Babbage A."/>
            <person name="Nichol S."/>
            <person name="Hunt M."/>
            <person name="Aslett M.A."/>
            <person name="De Silva N."/>
            <person name="Velarde G.S."/>
            <person name="Anderson T.J."/>
            <person name="Clark R.C."/>
            <person name="Davidson C."/>
            <person name="Dillon G.P."/>
            <person name="Holroyd N.E."/>
            <person name="LoVerde P.T."/>
            <person name="Lloyd C."/>
            <person name="McQuillan J."/>
            <person name="Oliveira G."/>
            <person name="Otto T.D."/>
            <person name="Parker-Manuel S.J."/>
            <person name="Quail M.A."/>
            <person name="Wilson R.A."/>
            <person name="Zerlotini A."/>
            <person name="Dunne D.W."/>
            <person name="Berriman M."/>
        </authorList>
    </citation>
    <scope>NUCLEOTIDE SEQUENCE [LARGE SCALE GENOMIC DNA]</scope>
    <source>
        <strain evidence="17">Puerto Rican</strain>
    </source>
</reference>
<dbReference type="InterPro" id="IPR028651">
    <property type="entry name" value="ING_fam"/>
</dbReference>
<feature type="region of interest" description="Disordered" evidence="15">
    <location>
        <begin position="342"/>
        <end position="369"/>
    </location>
</feature>
<dbReference type="InParanoid" id="A0A5K4F5U4"/>
<dbReference type="PROSITE" id="PS50016">
    <property type="entry name" value="ZF_PHD_2"/>
    <property type="match status" value="1"/>
</dbReference>
<dbReference type="InterPro" id="IPR024610">
    <property type="entry name" value="ING_N_histone-binding"/>
</dbReference>
<dbReference type="PANTHER" id="PTHR10333:SF103">
    <property type="entry name" value="INHIBITOR OF GROWTH PROTEIN 3"/>
    <property type="match status" value="1"/>
</dbReference>
<protein>
    <recommendedName>
        <fullName evidence="14">Inhibitor of growth protein</fullName>
    </recommendedName>
</protein>
<feature type="site" description="Histone H3K4me3 binding" evidence="11">
    <location>
        <position position="443"/>
    </location>
</feature>
<evidence type="ECO:0000256" key="11">
    <source>
        <dbReference type="PIRSR" id="PIRSR628651-50"/>
    </source>
</evidence>
<dbReference type="GO" id="GO:0005634">
    <property type="term" value="C:nucleus"/>
    <property type="evidence" value="ECO:0007669"/>
    <property type="project" value="UniProtKB-SubCell"/>
</dbReference>
<feature type="binding site" evidence="12">
    <location>
        <position position="444"/>
    </location>
    <ligand>
        <name>Zn(2+)</name>
        <dbReference type="ChEBI" id="CHEBI:29105"/>
        <label>1</label>
    </ligand>
</feature>
<evidence type="ECO:0000256" key="3">
    <source>
        <dbReference type="ARBA" id="ARBA00022604"/>
    </source>
</evidence>
<evidence type="ECO:0000256" key="4">
    <source>
        <dbReference type="ARBA" id="ARBA00022723"/>
    </source>
</evidence>
<dbReference type="AlphaFoldDB" id="A0A5K4F5U4"/>
<dbReference type="Proteomes" id="UP000008854">
    <property type="component" value="Unassembled WGS sequence"/>
</dbReference>
<evidence type="ECO:0000313" key="18">
    <source>
        <dbReference type="WBParaSite" id="Smp_313730.1"/>
    </source>
</evidence>
<feature type="binding site" evidence="12">
    <location>
        <position position="468"/>
    </location>
    <ligand>
        <name>Zn(2+)</name>
        <dbReference type="ChEBI" id="CHEBI:29105"/>
        <label>1</label>
    </ligand>
</feature>
<dbReference type="InterPro" id="IPR013083">
    <property type="entry name" value="Znf_RING/FYVE/PHD"/>
</dbReference>
<dbReference type="SUPFAM" id="SSF57903">
    <property type="entry name" value="FYVE/PHD zinc finger"/>
    <property type="match status" value="1"/>
</dbReference>
<dbReference type="InterPro" id="IPR019786">
    <property type="entry name" value="Zinc_finger_PHD-type_CS"/>
</dbReference>
<dbReference type="InterPro" id="IPR019787">
    <property type="entry name" value="Znf_PHD-finger"/>
</dbReference>
<evidence type="ECO:0000256" key="1">
    <source>
        <dbReference type="ARBA" id="ARBA00004123"/>
    </source>
</evidence>
<feature type="site" description="Histone H3K4me3 binding" evidence="11">
    <location>
        <position position="466"/>
    </location>
</feature>
<keyword evidence="4 12" id="KW-0479">Metal-binding</keyword>
<evidence type="ECO:0000313" key="17">
    <source>
        <dbReference type="Proteomes" id="UP000008854"/>
    </source>
</evidence>
<dbReference type="WBParaSite" id="Smp_313750.1">
    <property type="protein sequence ID" value="Smp_313750.1"/>
    <property type="gene ID" value="Smp_313750"/>
</dbReference>
<keyword evidence="3" id="KW-0341">Growth regulation</keyword>
<evidence type="ECO:0000256" key="2">
    <source>
        <dbReference type="ARBA" id="ARBA00010210"/>
    </source>
</evidence>
<evidence type="ECO:0000256" key="7">
    <source>
        <dbReference type="ARBA" id="ARBA00022853"/>
    </source>
</evidence>
<dbReference type="GO" id="GO:0006325">
    <property type="term" value="P:chromatin organization"/>
    <property type="evidence" value="ECO:0007669"/>
    <property type="project" value="UniProtKB-KW"/>
</dbReference>
<evidence type="ECO:0000256" key="8">
    <source>
        <dbReference type="ARBA" id="ARBA00023015"/>
    </source>
</evidence>
<keyword evidence="8" id="KW-0805">Transcription regulation</keyword>
<evidence type="ECO:0000256" key="5">
    <source>
        <dbReference type="ARBA" id="ARBA00022771"/>
    </source>
</evidence>
<evidence type="ECO:0000256" key="6">
    <source>
        <dbReference type="ARBA" id="ARBA00022833"/>
    </source>
</evidence>
<dbReference type="SMART" id="SM01408">
    <property type="entry name" value="ING"/>
    <property type="match status" value="1"/>
</dbReference>
<keyword evidence="17" id="KW-1185">Reference proteome</keyword>
<dbReference type="SMART" id="SM00249">
    <property type="entry name" value="PHD"/>
    <property type="match status" value="1"/>
</dbReference>
<evidence type="ECO:0000259" key="16">
    <source>
        <dbReference type="PROSITE" id="PS50016"/>
    </source>
</evidence>
<dbReference type="InterPro" id="IPR001965">
    <property type="entry name" value="Znf_PHD"/>
</dbReference>
<feature type="site" description="Histone H3K4me3 binding" evidence="11">
    <location>
        <position position="454"/>
    </location>
</feature>
<feature type="binding site" evidence="12">
    <location>
        <position position="446"/>
    </location>
    <ligand>
        <name>Zn(2+)</name>
        <dbReference type="ChEBI" id="CHEBI:29105"/>
        <label>1</label>
    </ligand>
</feature>
<evidence type="ECO:0000256" key="12">
    <source>
        <dbReference type="PIRSR" id="PIRSR628651-51"/>
    </source>
</evidence>
<name>A0A5K4F5U4_SCHMA</name>
<evidence type="ECO:0000256" key="10">
    <source>
        <dbReference type="ARBA" id="ARBA00023242"/>
    </source>
</evidence>
<organism evidence="17 19">
    <name type="scientific">Schistosoma mansoni</name>
    <name type="common">Blood fluke</name>
    <dbReference type="NCBI Taxonomy" id="6183"/>
    <lineage>
        <taxon>Eukaryota</taxon>
        <taxon>Metazoa</taxon>
        <taxon>Spiralia</taxon>
        <taxon>Lophotrochozoa</taxon>
        <taxon>Platyhelminthes</taxon>
        <taxon>Trematoda</taxon>
        <taxon>Digenea</taxon>
        <taxon>Strigeidida</taxon>
        <taxon>Schistosomatoidea</taxon>
        <taxon>Schistosomatidae</taxon>
        <taxon>Schistosoma</taxon>
    </lineage>
</organism>
<feature type="domain" description="PHD-type" evidence="16">
    <location>
        <begin position="441"/>
        <end position="490"/>
    </location>
</feature>
<comment type="domain">
    <text evidence="14">The PHD-type zinc finger mediates the binding to H3K4me3.</text>
</comment>
<feature type="binding site" evidence="12">
    <location>
        <position position="462"/>
    </location>
    <ligand>
        <name>Zn(2+)</name>
        <dbReference type="ChEBI" id="CHEBI:29105"/>
        <label>2</label>
    </ligand>
</feature>
<dbReference type="CDD" id="cd16858">
    <property type="entry name" value="ING_ING3_Yng2p"/>
    <property type="match status" value="1"/>
</dbReference>
<feature type="region of interest" description="Disordered" evidence="15">
    <location>
        <begin position="416"/>
        <end position="437"/>
    </location>
</feature>
<dbReference type="GO" id="GO:0008270">
    <property type="term" value="F:zinc ion binding"/>
    <property type="evidence" value="ECO:0007669"/>
    <property type="project" value="UniProtKB-KW"/>
</dbReference>
<evidence type="ECO:0000256" key="9">
    <source>
        <dbReference type="ARBA" id="ARBA00023163"/>
    </source>
</evidence>
<feature type="site" description="Histone H3K4me3 binding" evidence="11">
    <location>
        <position position="458"/>
    </location>
</feature>